<dbReference type="InterPro" id="IPR050951">
    <property type="entry name" value="Retrovirus_Pol_polyprotein"/>
</dbReference>
<feature type="compositionally biased region" description="Basic and acidic residues" evidence="7">
    <location>
        <begin position="943"/>
        <end position="959"/>
    </location>
</feature>
<name>A0A6A3ITL0_9STRA</name>
<feature type="region of interest" description="Disordered" evidence="7">
    <location>
        <begin position="723"/>
        <end position="745"/>
    </location>
</feature>
<keyword evidence="6" id="KW-0695">RNA-directed DNA polymerase</keyword>
<evidence type="ECO:0000256" key="1">
    <source>
        <dbReference type="ARBA" id="ARBA00022679"/>
    </source>
</evidence>
<comment type="caution">
    <text evidence="10">The sequence shown here is derived from an EMBL/GenBank/DDBJ whole genome shotgun (WGS) entry which is preliminary data.</text>
</comment>
<feature type="domain" description="Integrase catalytic" evidence="9">
    <location>
        <begin position="1140"/>
        <end position="1310"/>
    </location>
</feature>
<dbReference type="PROSITE" id="PS50878">
    <property type="entry name" value="RT_POL"/>
    <property type="match status" value="1"/>
</dbReference>
<feature type="compositionally biased region" description="Polar residues" evidence="7">
    <location>
        <begin position="982"/>
        <end position="1006"/>
    </location>
</feature>
<keyword evidence="1" id="KW-0808">Transferase</keyword>
<evidence type="ECO:0000256" key="5">
    <source>
        <dbReference type="ARBA" id="ARBA00022801"/>
    </source>
</evidence>
<dbReference type="GO" id="GO:0003676">
    <property type="term" value="F:nucleic acid binding"/>
    <property type="evidence" value="ECO:0007669"/>
    <property type="project" value="InterPro"/>
</dbReference>
<protein>
    <recommendedName>
        <fullName evidence="12">Reverse transcriptase</fullName>
    </recommendedName>
</protein>
<evidence type="ECO:0000256" key="7">
    <source>
        <dbReference type="SAM" id="MobiDB-lite"/>
    </source>
</evidence>
<dbReference type="FunFam" id="3.10.20.370:FF:000001">
    <property type="entry name" value="Retrovirus-related Pol polyprotein from transposon 17.6-like protein"/>
    <property type="match status" value="1"/>
</dbReference>
<dbReference type="InterPro" id="IPR012337">
    <property type="entry name" value="RNaseH-like_sf"/>
</dbReference>
<feature type="region of interest" description="Disordered" evidence="7">
    <location>
        <begin position="644"/>
        <end position="663"/>
    </location>
</feature>
<dbReference type="Gene3D" id="3.30.70.270">
    <property type="match status" value="2"/>
</dbReference>
<dbReference type="Gene3D" id="3.10.10.10">
    <property type="entry name" value="HIV Type 1 Reverse Transcriptase, subunit A, domain 1"/>
    <property type="match status" value="1"/>
</dbReference>
<keyword evidence="4" id="KW-0255">Endonuclease</keyword>
<dbReference type="CDD" id="cd01647">
    <property type="entry name" value="RT_LTR"/>
    <property type="match status" value="1"/>
</dbReference>
<feature type="compositionally biased region" description="Low complexity" evidence="7">
    <location>
        <begin position="650"/>
        <end position="663"/>
    </location>
</feature>
<dbReference type="GO" id="GO:0016787">
    <property type="term" value="F:hydrolase activity"/>
    <property type="evidence" value="ECO:0007669"/>
    <property type="project" value="UniProtKB-KW"/>
</dbReference>
<accession>A0A6A3ITL0</accession>
<evidence type="ECO:0000259" key="9">
    <source>
        <dbReference type="PROSITE" id="PS50994"/>
    </source>
</evidence>
<dbReference type="InterPro" id="IPR041373">
    <property type="entry name" value="RT_RNaseH"/>
</dbReference>
<dbReference type="FunFam" id="3.30.70.270:FF:000020">
    <property type="entry name" value="Transposon Tf2-6 polyprotein-like Protein"/>
    <property type="match status" value="1"/>
</dbReference>
<dbReference type="SUPFAM" id="SSF56672">
    <property type="entry name" value="DNA/RNA polymerases"/>
    <property type="match status" value="1"/>
</dbReference>
<dbReference type="GO" id="GO:0015074">
    <property type="term" value="P:DNA integration"/>
    <property type="evidence" value="ECO:0007669"/>
    <property type="project" value="InterPro"/>
</dbReference>
<dbReference type="SUPFAM" id="SSF53098">
    <property type="entry name" value="Ribonuclease H-like"/>
    <property type="match status" value="1"/>
</dbReference>
<dbReference type="Pfam" id="PF00665">
    <property type="entry name" value="rve"/>
    <property type="match status" value="1"/>
</dbReference>
<evidence type="ECO:0000256" key="6">
    <source>
        <dbReference type="ARBA" id="ARBA00022918"/>
    </source>
</evidence>
<reference evidence="10 11" key="1">
    <citation type="submission" date="2018-09" db="EMBL/GenBank/DDBJ databases">
        <title>Genomic investigation of the strawberry pathogen Phytophthora fragariae indicates pathogenicity is determined by transcriptional variation in three key races.</title>
        <authorList>
            <person name="Adams T.M."/>
            <person name="Armitage A.D."/>
            <person name="Sobczyk M.K."/>
            <person name="Bates H.J."/>
            <person name="Dunwell J.M."/>
            <person name="Nellist C.F."/>
            <person name="Harrison R.J."/>
        </authorList>
    </citation>
    <scope>NUCLEOTIDE SEQUENCE [LARGE SCALE GENOMIC DNA]</scope>
    <source>
        <strain evidence="10 11">SCRP324</strain>
    </source>
</reference>
<evidence type="ECO:0000259" key="8">
    <source>
        <dbReference type="PROSITE" id="PS50878"/>
    </source>
</evidence>
<feature type="region of interest" description="Disordered" evidence="7">
    <location>
        <begin position="907"/>
        <end position="1006"/>
    </location>
</feature>
<dbReference type="GO" id="GO:0003964">
    <property type="term" value="F:RNA-directed DNA polymerase activity"/>
    <property type="evidence" value="ECO:0007669"/>
    <property type="project" value="UniProtKB-KW"/>
</dbReference>
<keyword evidence="5" id="KW-0378">Hydrolase</keyword>
<dbReference type="InterPro" id="IPR041588">
    <property type="entry name" value="Integrase_H2C2"/>
</dbReference>
<dbReference type="EMBL" id="QXFU01002603">
    <property type="protein sequence ID" value="KAE8983735.1"/>
    <property type="molecule type" value="Genomic_DNA"/>
</dbReference>
<dbReference type="InterPro" id="IPR036397">
    <property type="entry name" value="RNaseH_sf"/>
</dbReference>
<dbReference type="Proteomes" id="UP000435112">
    <property type="component" value="Unassembled WGS sequence"/>
</dbReference>
<gene>
    <name evidence="10" type="ORF">PR002_g23162</name>
</gene>
<feature type="compositionally biased region" description="Low complexity" evidence="7">
    <location>
        <begin position="872"/>
        <end position="885"/>
    </location>
</feature>
<evidence type="ECO:0000313" key="10">
    <source>
        <dbReference type="EMBL" id="KAE8983735.1"/>
    </source>
</evidence>
<dbReference type="InterPro" id="IPR000477">
    <property type="entry name" value="RT_dom"/>
</dbReference>
<dbReference type="Pfam" id="PF00078">
    <property type="entry name" value="RVT_1"/>
    <property type="match status" value="1"/>
</dbReference>
<evidence type="ECO:0000256" key="2">
    <source>
        <dbReference type="ARBA" id="ARBA00022695"/>
    </source>
</evidence>
<sequence length="1580" mass="173979">MSEFLVGVDFLGGRRATMDFERGEVRYAERGQDVIIPFRTTEAKDDSAVAAVRLVSATNLQRSAVQTVEVAVAAPDGEEGVFLPTVNNGAVLLAAAVTKVEKGKALIPTINTHGGRLKLPSRKELGVWVPINQDIELLTMHGELQPERVQAWLDELGDTSTPLDDEHDVDIGAEEPDARALILRLLRAYRVLANAQDECPPATTLNVEHHIDTGDAAPIMMSRRRQAQTEDAIVDSNVDAMLSAGVIEHGEGAWGFPVVLVRKKDGSVRFCVDYRALNSVTRKDVYPLPRIDETLESLEGARLFTTLDLRSGYWQIRVANEDRDKTGFMTKRGLYRFKRMLFGLTNAPATFQRLMNGVLRGLTWMTCLVYLDDIIIFTKGGIERHVIELAGVLERLRAAGLSLKLKKCTFATTSMEYLGHHLSDQGVQPAERLVRSVREFPWPTDATEVKRFVHLAGYYRKFIAAFGSIVEPMTRLLKKDVQWDWSEAQEFAFERVKMLLTTRPLLLYPNFELPFRLVTDASKVGLGACLMQDHGQGWQPIAYGSKVNNSAESNYSITELECLAVVWSIKLFRPYLYGRAFTIITDHAALKWLMTRPNLAGRLHRWSLVLQEYEFQVEYRPGSTNVVADALSRAPAVVRAAIGRQRQHQPATAATPVPSAAADATPMQANETGEAMRTTTGELPQMLTSGEATQTAVPDAPTTRGSAVCASSAAAEVTRAEDATSGLEVVPPAPGSAAPVPQTTGKPTDWVVTASDAVVEPSNDLAATANGTMAAQGDGLAVVATTDGAATVDDGLTVGTHEASDSIALAPIASRKRPKKAAEPATRRSVRIRERTERHVHWATAAPDAGQPAAPRTAPRAALDAIGMSPSAGRGTTTTTTTRATLPDVTPDVQDVSAAVEPRTMATETAGAPATTSTAPAAATPAPRASGASVPRPAAARSARREVTAPPTHREKTATMREAPVVSTEAVTKKRPTKGATKANTARETTATAGVAPTTQNVSNNAVVMTDGADDLGKDEEDAPVGDTLQLSDDELMVAQKRSKFVKRLLADGRYGSMKVETKFGLVTIETTNGWRVVLPPTLWSLVFKEMHGTVWSGHLRGPHTYGRVAQLYWWPGLYREVRRWIRGCPECGSRKAKPREVIPPLRSLRGGAVGDRWALDVAGPFPVADGGDRYVIAAVEYVTRYAVASCVIEHTAQTVATFIMQEVVLRFGVFRELLTDGAPELAGKVIEELVQLLQAHQINPVPYRPQMVGLVERFHRSWKDCVATFMQDERQADWNLWVKFDVYSYNSARHSTVALSPNELMMGRRLRAPNELLRRSEVTEAGELPAYHTDLLKAMERSHECAEQARRREQERQARYYNRKTRNRRQFQAGDLVWMHNPPRCKNATKFVHQWMGPLRVVEPAGYANFVLTRVDKTGKTETLIAHVSFLISYHYPEALLAQVARDIDEQLDEEDQRPTRNEPTATAAVRSTKAPTVCATRAGGAKRSRPAVGGSDEQGVRRGCVVERRRRRRRNGAGQYVLEYELYPCSDPRRWTTGDGHLWLDDERARPRWTSVAEYERLHRDNRVVEDPGVEGGV</sequence>
<dbReference type="InterPro" id="IPR043502">
    <property type="entry name" value="DNA/RNA_pol_sf"/>
</dbReference>
<evidence type="ECO:0008006" key="12">
    <source>
        <dbReference type="Google" id="ProtNLM"/>
    </source>
</evidence>
<dbReference type="GO" id="GO:0004519">
    <property type="term" value="F:endonuclease activity"/>
    <property type="evidence" value="ECO:0007669"/>
    <property type="project" value="UniProtKB-KW"/>
</dbReference>
<dbReference type="Gene3D" id="3.30.420.10">
    <property type="entry name" value="Ribonuclease H-like superfamily/Ribonuclease H"/>
    <property type="match status" value="1"/>
</dbReference>
<keyword evidence="2" id="KW-0548">Nucleotidyltransferase</keyword>
<dbReference type="PANTHER" id="PTHR37984">
    <property type="entry name" value="PROTEIN CBG26694"/>
    <property type="match status" value="1"/>
</dbReference>
<dbReference type="Gene3D" id="1.10.340.70">
    <property type="match status" value="1"/>
</dbReference>
<dbReference type="InterPro" id="IPR043128">
    <property type="entry name" value="Rev_trsase/Diguanyl_cyclase"/>
</dbReference>
<evidence type="ECO:0000256" key="4">
    <source>
        <dbReference type="ARBA" id="ARBA00022759"/>
    </source>
</evidence>
<evidence type="ECO:0000313" key="11">
    <source>
        <dbReference type="Proteomes" id="UP000435112"/>
    </source>
</evidence>
<feature type="compositionally biased region" description="Low complexity" evidence="7">
    <location>
        <begin position="907"/>
        <end position="941"/>
    </location>
</feature>
<feature type="region of interest" description="Disordered" evidence="7">
    <location>
        <begin position="866"/>
        <end position="893"/>
    </location>
</feature>
<feature type="region of interest" description="Disordered" evidence="7">
    <location>
        <begin position="1453"/>
        <end position="1499"/>
    </location>
</feature>
<dbReference type="Pfam" id="PF17917">
    <property type="entry name" value="RT_RNaseH"/>
    <property type="match status" value="1"/>
</dbReference>
<dbReference type="InterPro" id="IPR001584">
    <property type="entry name" value="Integrase_cat-core"/>
</dbReference>
<dbReference type="PROSITE" id="PS50994">
    <property type="entry name" value="INTEGRASE"/>
    <property type="match status" value="1"/>
</dbReference>
<proteinExistence type="predicted"/>
<keyword evidence="3" id="KW-0540">Nuclease</keyword>
<dbReference type="CDD" id="cd09274">
    <property type="entry name" value="RNase_HI_RT_Ty3"/>
    <property type="match status" value="1"/>
</dbReference>
<dbReference type="OrthoDB" id="127044at2759"/>
<organism evidence="10 11">
    <name type="scientific">Phytophthora rubi</name>
    <dbReference type="NCBI Taxonomy" id="129364"/>
    <lineage>
        <taxon>Eukaryota</taxon>
        <taxon>Sar</taxon>
        <taxon>Stramenopiles</taxon>
        <taxon>Oomycota</taxon>
        <taxon>Peronosporomycetes</taxon>
        <taxon>Peronosporales</taxon>
        <taxon>Peronosporaceae</taxon>
        <taxon>Phytophthora</taxon>
    </lineage>
</organism>
<evidence type="ECO:0000256" key="3">
    <source>
        <dbReference type="ARBA" id="ARBA00022722"/>
    </source>
</evidence>
<dbReference type="Pfam" id="PF17921">
    <property type="entry name" value="Integrase_H2C2"/>
    <property type="match status" value="1"/>
</dbReference>
<dbReference type="PANTHER" id="PTHR37984:SF5">
    <property type="entry name" value="PROTEIN NYNRIN-LIKE"/>
    <property type="match status" value="1"/>
</dbReference>
<feature type="domain" description="Reverse transcriptase" evidence="8">
    <location>
        <begin position="242"/>
        <end position="422"/>
    </location>
</feature>